<keyword evidence="3" id="KW-0328">Glycosyltransferase</keyword>
<feature type="transmembrane region" description="Helical" evidence="8">
    <location>
        <begin position="173"/>
        <end position="198"/>
    </location>
</feature>
<accession>A0A3S3TRX5</accession>
<keyword evidence="10" id="KW-1185">Reference proteome</keyword>
<dbReference type="GO" id="GO:0009103">
    <property type="term" value="P:lipopolysaccharide biosynthetic process"/>
    <property type="evidence" value="ECO:0007669"/>
    <property type="project" value="UniProtKB-ARBA"/>
</dbReference>
<keyword evidence="6 8" id="KW-1133">Transmembrane helix</keyword>
<keyword evidence="7 8" id="KW-0472">Membrane</keyword>
<sequence length="422" mass="43962">MIRDTHEPALSLHSLMLLMLAIRMAANLALGQGLGDGGVAYSQANYTLALHMAQGQWPVDAMGLHAFHGIAYPALLAPFFALFGADQSVALGVNLGLALVSALLVVGIARAAGLGAGARKLALMGYALWLPGIWSGSLLSSDNLATPLLLLLVWCALKLLYGPRIGIALLAGMAWGGAMLTGASLAALIVAPMLGLLLAWEGRWFKPALTLGLGGALILAPWGWATQSMLGAPVLSSQTGFNLYIGNNPSATGGYLSIAQTPMAPQWQAMRAQQGELGATDALASHALQWVSEHPREAARLFAHKLALFWSPNLPDAQDLAASRALGMVRMIEVGQYLFLLGMAAAGLMMPGGMAWRGRALMLGSLGALWLAHALGYITAHDRDPIMPLIIVLAAAALAELGAQPLPQAPKTAKPAPKPAIA</sequence>
<dbReference type="AlphaFoldDB" id="A0A3S3TRX5"/>
<feature type="transmembrane region" description="Helical" evidence="8">
    <location>
        <begin position="386"/>
        <end position="403"/>
    </location>
</feature>
<feature type="transmembrane region" description="Helical" evidence="8">
    <location>
        <begin position="204"/>
        <end position="225"/>
    </location>
</feature>
<evidence type="ECO:0000256" key="8">
    <source>
        <dbReference type="SAM" id="Phobius"/>
    </source>
</evidence>
<keyword evidence="4" id="KW-0808">Transferase</keyword>
<reference evidence="9 10" key="1">
    <citation type="submission" date="2019-01" db="EMBL/GenBank/DDBJ databases">
        <authorList>
            <person name="Chen W.-M."/>
        </authorList>
    </citation>
    <scope>NUCLEOTIDE SEQUENCE [LARGE SCALE GENOMIC DNA]</scope>
    <source>
        <strain evidence="9 10">FSY-9</strain>
    </source>
</reference>
<feature type="transmembrane region" description="Helical" evidence="8">
    <location>
        <begin position="360"/>
        <end position="379"/>
    </location>
</feature>
<keyword evidence="5 8" id="KW-0812">Transmembrane</keyword>
<dbReference type="Proteomes" id="UP000282837">
    <property type="component" value="Unassembled WGS sequence"/>
</dbReference>
<comment type="subcellular location">
    <subcellularLocation>
        <location evidence="1">Cell membrane</location>
        <topology evidence="1">Multi-pass membrane protein</topology>
    </subcellularLocation>
</comment>
<protein>
    <recommendedName>
        <fullName evidence="11">Glycosyltransferase RgtA/B/C/D-like domain-containing protein</fullName>
    </recommendedName>
</protein>
<organism evidence="9 10">
    <name type="scientific">Novosphingobium umbonatum</name>
    <dbReference type="NCBI Taxonomy" id="1908524"/>
    <lineage>
        <taxon>Bacteria</taxon>
        <taxon>Pseudomonadati</taxon>
        <taxon>Pseudomonadota</taxon>
        <taxon>Alphaproteobacteria</taxon>
        <taxon>Sphingomonadales</taxon>
        <taxon>Sphingomonadaceae</taxon>
        <taxon>Novosphingobium</taxon>
    </lineage>
</organism>
<name>A0A3S3TRX5_9SPHN</name>
<dbReference type="OrthoDB" id="7442259at2"/>
<evidence type="ECO:0000256" key="6">
    <source>
        <dbReference type="ARBA" id="ARBA00022989"/>
    </source>
</evidence>
<keyword evidence="2" id="KW-1003">Cell membrane</keyword>
<feature type="transmembrane region" description="Helical" evidence="8">
    <location>
        <begin position="89"/>
        <end position="109"/>
    </location>
</feature>
<dbReference type="PANTHER" id="PTHR33908">
    <property type="entry name" value="MANNOSYLTRANSFERASE YKCB-RELATED"/>
    <property type="match status" value="1"/>
</dbReference>
<evidence type="ECO:0000256" key="1">
    <source>
        <dbReference type="ARBA" id="ARBA00004651"/>
    </source>
</evidence>
<dbReference type="GO" id="GO:0016763">
    <property type="term" value="F:pentosyltransferase activity"/>
    <property type="evidence" value="ECO:0007669"/>
    <property type="project" value="TreeGrafter"/>
</dbReference>
<evidence type="ECO:0000256" key="5">
    <source>
        <dbReference type="ARBA" id="ARBA00022692"/>
    </source>
</evidence>
<dbReference type="InterPro" id="IPR050297">
    <property type="entry name" value="LipidA_mod_glycosyltrf_83"/>
</dbReference>
<evidence type="ECO:0008006" key="11">
    <source>
        <dbReference type="Google" id="ProtNLM"/>
    </source>
</evidence>
<evidence type="ECO:0000313" key="10">
    <source>
        <dbReference type="Proteomes" id="UP000282837"/>
    </source>
</evidence>
<evidence type="ECO:0000256" key="4">
    <source>
        <dbReference type="ARBA" id="ARBA00022679"/>
    </source>
</evidence>
<evidence type="ECO:0000313" key="9">
    <source>
        <dbReference type="EMBL" id="RVU07101.1"/>
    </source>
</evidence>
<evidence type="ECO:0000256" key="7">
    <source>
        <dbReference type="ARBA" id="ARBA00023136"/>
    </source>
</evidence>
<evidence type="ECO:0000256" key="3">
    <source>
        <dbReference type="ARBA" id="ARBA00022676"/>
    </source>
</evidence>
<gene>
    <name evidence="9" type="ORF">EOE18_03890</name>
</gene>
<feature type="transmembrane region" description="Helical" evidence="8">
    <location>
        <begin position="334"/>
        <end position="354"/>
    </location>
</feature>
<dbReference type="GO" id="GO:0005886">
    <property type="term" value="C:plasma membrane"/>
    <property type="evidence" value="ECO:0007669"/>
    <property type="project" value="UniProtKB-SubCell"/>
</dbReference>
<evidence type="ECO:0000256" key="2">
    <source>
        <dbReference type="ARBA" id="ARBA00022475"/>
    </source>
</evidence>
<dbReference type="RefSeq" id="WP_127706405.1">
    <property type="nucleotide sequence ID" value="NZ_SACO01000002.1"/>
</dbReference>
<proteinExistence type="predicted"/>
<comment type="caution">
    <text evidence="9">The sequence shown here is derived from an EMBL/GenBank/DDBJ whole genome shotgun (WGS) entry which is preliminary data.</text>
</comment>
<dbReference type="PANTHER" id="PTHR33908:SF11">
    <property type="entry name" value="MEMBRANE PROTEIN"/>
    <property type="match status" value="1"/>
</dbReference>
<dbReference type="EMBL" id="SACO01000002">
    <property type="protein sequence ID" value="RVU07101.1"/>
    <property type="molecule type" value="Genomic_DNA"/>
</dbReference>